<dbReference type="EMBL" id="UINC01111371">
    <property type="protein sequence ID" value="SVC79538.1"/>
    <property type="molecule type" value="Genomic_DNA"/>
</dbReference>
<proteinExistence type="predicted"/>
<gene>
    <name evidence="1" type="ORF">METZ01_LOCUS332392</name>
</gene>
<protein>
    <submittedName>
        <fullName evidence="1">Uncharacterized protein</fullName>
    </submittedName>
</protein>
<organism evidence="1">
    <name type="scientific">marine metagenome</name>
    <dbReference type="NCBI Taxonomy" id="408172"/>
    <lineage>
        <taxon>unclassified sequences</taxon>
        <taxon>metagenomes</taxon>
        <taxon>ecological metagenomes</taxon>
    </lineage>
</organism>
<feature type="non-terminal residue" evidence="1">
    <location>
        <position position="1"/>
    </location>
</feature>
<sequence length="31" mass="3388">AGGMHPGTLPDYKPKLEPDLKKLDLLPKTTI</sequence>
<evidence type="ECO:0000313" key="1">
    <source>
        <dbReference type="EMBL" id="SVC79538.1"/>
    </source>
</evidence>
<dbReference type="AlphaFoldDB" id="A0A382Q3M1"/>
<name>A0A382Q3M1_9ZZZZ</name>
<accession>A0A382Q3M1</accession>
<reference evidence="1" key="1">
    <citation type="submission" date="2018-05" db="EMBL/GenBank/DDBJ databases">
        <authorList>
            <person name="Lanie J.A."/>
            <person name="Ng W.-L."/>
            <person name="Kazmierczak K.M."/>
            <person name="Andrzejewski T.M."/>
            <person name="Davidsen T.M."/>
            <person name="Wayne K.J."/>
            <person name="Tettelin H."/>
            <person name="Glass J.I."/>
            <person name="Rusch D."/>
            <person name="Podicherti R."/>
            <person name="Tsui H.-C.T."/>
            <person name="Winkler M.E."/>
        </authorList>
    </citation>
    <scope>NUCLEOTIDE SEQUENCE</scope>
</reference>